<evidence type="ECO:0000256" key="13">
    <source>
        <dbReference type="ARBA" id="ARBA00023288"/>
    </source>
</evidence>
<evidence type="ECO:0000256" key="1">
    <source>
        <dbReference type="ARBA" id="ARBA00004651"/>
    </source>
</evidence>
<dbReference type="NCBIfam" id="TIGR01433">
    <property type="entry name" value="CyoA"/>
    <property type="match status" value="1"/>
</dbReference>
<evidence type="ECO:0000256" key="9">
    <source>
        <dbReference type="ARBA" id="ARBA00022989"/>
    </source>
</evidence>
<proteinExistence type="inferred from homology"/>
<dbReference type="SUPFAM" id="SSF49503">
    <property type="entry name" value="Cupredoxins"/>
    <property type="match status" value="1"/>
</dbReference>
<dbReference type="GO" id="GO:0009486">
    <property type="term" value="F:cytochrome bo3 ubiquinol oxidase activity"/>
    <property type="evidence" value="ECO:0007669"/>
    <property type="project" value="InterPro"/>
</dbReference>
<evidence type="ECO:0000256" key="12">
    <source>
        <dbReference type="ARBA" id="ARBA00023139"/>
    </source>
</evidence>
<evidence type="ECO:0000313" key="19">
    <source>
        <dbReference type="Proteomes" id="UP000015216"/>
    </source>
</evidence>
<dbReference type="eggNOG" id="COG1622">
    <property type="taxonomic scope" value="Bacteria"/>
</dbReference>
<keyword evidence="4 14" id="KW-1003">Cell membrane</keyword>
<dbReference type="Proteomes" id="UP000015216">
    <property type="component" value="Chromosome"/>
</dbReference>
<dbReference type="InterPro" id="IPR002429">
    <property type="entry name" value="CcO_II-like_C"/>
</dbReference>
<keyword evidence="12" id="KW-0564">Palmitate</keyword>
<dbReference type="Gene3D" id="1.10.287.90">
    <property type="match status" value="1"/>
</dbReference>
<dbReference type="InterPro" id="IPR034227">
    <property type="entry name" value="CuRO_UO_II"/>
</dbReference>
<keyword evidence="10 14" id="KW-0560">Oxidoreductase</keyword>
<sequence>MLSNIIKKYKIFLLFIFPLFFEGCKAVLLSPSGDIALQQRNIIITSTILILIIIVPVIFLTIFFSWYYRSSNINATYSPEWGDSNKLEYLIWSIPILIIMILGTITWISTHKLDPYQPLSRISNKYNIPPNIKPLIVEVVSLDWKWLFFYPQQGIATINELAAPINYPIEFKITSSNMMNSFFIPALAGQIYTMPGMETKLHAVINKIGKYEGFSSNYSGLGFSGMRFKFYGMNKKNFNLWIKNIKNNTPKIVLNKEIYTQLLKPSQYDPVYYYANVSPNLYKFILDNKKE</sequence>
<dbReference type="HOGENOM" id="CLU_036876_6_1_4"/>
<evidence type="ECO:0000313" key="18">
    <source>
        <dbReference type="EMBL" id="AGS06875.1"/>
    </source>
</evidence>
<feature type="transmembrane region" description="Helical" evidence="15">
    <location>
        <begin position="42"/>
        <end position="68"/>
    </location>
</feature>
<evidence type="ECO:0000256" key="14">
    <source>
        <dbReference type="PIRNR" id="PIRNR000292"/>
    </source>
</evidence>
<dbReference type="PANTHER" id="PTHR22888">
    <property type="entry name" value="CYTOCHROME C OXIDASE, SUBUNIT II"/>
    <property type="match status" value="1"/>
</dbReference>
<accession>S5R8G7</accession>
<evidence type="ECO:0000256" key="3">
    <source>
        <dbReference type="ARBA" id="ARBA00022448"/>
    </source>
</evidence>
<dbReference type="PIRSF" id="PIRSF000292">
    <property type="entry name" value="Ubi_od_II"/>
    <property type="match status" value="1"/>
</dbReference>
<evidence type="ECO:0000256" key="4">
    <source>
        <dbReference type="ARBA" id="ARBA00022475"/>
    </source>
</evidence>
<keyword evidence="13" id="KW-0449">Lipoprotein</keyword>
<evidence type="ECO:0000256" key="10">
    <source>
        <dbReference type="ARBA" id="ARBA00023002"/>
    </source>
</evidence>
<feature type="domain" description="Cytochrome oxidase subunit II transmembrane region profile" evidence="17">
    <location>
        <begin position="20"/>
        <end position="117"/>
    </location>
</feature>
<dbReference type="InterPro" id="IPR008972">
    <property type="entry name" value="Cupredoxin"/>
</dbReference>
<dbReference type="AlphaFoldDB" id="S5R8G7"/>
<dbReference type="EMBL" id="CP003468">
    <property type="protein sequence ID" value="AGS06875.1"/>
    <property type="molecule type" value="Genomic_DNA"/>
</dbReference>
<dbReference type="InterPro" id="IPR010514">
    <property type="entry name" value="COX_ARM"/>
</dbReference>
<evidence type="ECO:0000256" key="2">
    <source>
        <dbReference type="ARBA" id="ARBA00007866"/>
    </source>
</evidence>
<dbReference type="Pfam" id="PF06481">
    <property type="entry name" value="COX_ARM"/>
    <property type="match status" value="1"/>
</dbReference>
<dbReference type="Gene3D" id="2.60.40.420">
    <property type="entry name" value="Cupredoxins - blue copper proteins"/>
    <property type="match status" value="1"/>
</dbReference>
<dbReference type="InterPro" id="IPR045187">
    <property type="entry name" value="CcO_II"/>
</dbReference>
<dbReference type="PANTHER" id="PTHR22888:SF18">
    <property type="entry name" value="CYTOCHROME BO(3) UBIQUINOL OXIDASE SUBUNIT 2"/>
    <property type="match status" value="1"/>
</dbReference>
<evidence type="ECO:0000256" key="7">
    <source>
        <dbReference type="ARBA" id="ARBA00022729"/>
    </source>
</evidence>
<evidence type="ECO:0000259" key="16">
    <source>
        <dbReference type="PROSITE" id="PS50857"/>
    </source>
</evidence>
<evidence type="ECO:0000256" key="11">
    <source>
        <dbReference type="ARBA" id="ARBA00023136"/>
    </source>
</evidence>
<dbReference type="CDD" id="cd04212">
    <property type="entry name" value="CuRO_UO_II"/>
    <property type="match status" value="1"/>
</dbReference>
<comment type="subcellular location">
    <subcellularLocation>
        <location evidence="1">Cell membrane</location>
        <topology evidence="1">Multi-pass membrane protein</topology>
    </subcellularLocation>
</comment>
<dbReference type="InterPro" id="IPR006333">
    <property type="entry name" value="Cyt_o_ubiquinol_oxidase_su2"/>
</dbReference>
<dbReference type="InterPro" id="IPR036257">
    <property type="entry name" value="Cyt_c_oxidase_su2_TM_sf"/>
</dbReference>
<dbReference type="Pfam" id="PF00116">
    <property type="entry name" value="COX2"/>
    <property type="match status" value="1"/>
</dbReference>
<organism evidence="18 19">
    <name type="scientific">Candidatus Profftella armatura</name>
    <dbReference type="NCBI Taxonomy" id="669502"/>
    <lineage>
        <taxon>Bacteria</taxon>
        <taxon>Pseudomonadati</taxon>
        <taxon>Pseudomonadota</taxon>
        <taxon>Betaproteobacteria</taxon>
        <taxon>Candidatus Profftella</taxon>
    </lineage>
</organism>
<keyword evidence="9 15" id="KW-1133">Transmembrane helix</keyword>
<gene>
    <name evidence="18" type="primary">cyoA</name>
    <name evidence="18" type="ORF">SSDC_00925</name>
</gene>
<name>S5R8G7_9PROT</name>
<dbReference type="GO" id="GO:0005886">
    <property type="term" value="C:plasma membrane"/>
    <property type="evidence" value="ECO:0007669"/>
    <property type="project" value="UniProtKB-SubCell"/>
</dbReference>
<evidence type="ECO:0000259" key="17">
    <source>
        <dbReference type="PROSITE" id="PS50999"/>
    </source>
</evidence>
<dbReference type="InterPro" id="IPR011759">
    <property type="entry name" value="Cyt_c_oxidase_su2_TM_dom"/>
</dbReference>
<keyword evidence="19" id="KW-1185">Reference proteome</keyword>
<evidence type="ECO:0000256" key="15">
    <source>
        <dbReference type="SAM" id="Phobius"/>
    </source>
</evidence>
<dbReference type="PATRIC" id="fig|669502.6.peg.179"/>
<evidence type="ECO:0000256" key="6">
    <source>
        <dbReference type="ARBA" id="ARBA00022692"/>
    </source>
</evidence>
<dbReference type="STRING" id="669502.SSDC_00925"/>
<feature type="transmembrane region" description="Helical" evidence="15">
    <location>
        <begin position="89"/>
        <end position="108"/>
    </location>
</feature>
<dbReference type="GO" id="GO:0016682">
    <property type="term" value="F:oxidoreductase activity, acting on diphenols and related substances as donors, oxygen as acceptor"/>
    <property type="evidence" value="ECO:0007669"/>
    <property type="project" value="InterPro"/>
</dbReference>
<dbReference type="GO" id="GO:0005507">
    <property type="term" value="F:copper ion binding"/>
    <property type="evidence" value="ECO:0007669"/>
    <property type="project" value="InterPro"/>
</dbReference>
<keyword evidence="8 14" id="KW-0249">Electron transport</keyword>
<evidence type="ECO:0000256" key="5">
    <source>
        <dbReference type="ARBA" id="ARBA00022660"/>
    </source>
</evidence>
<dbReference type="KEGG" id="ssdc:SSDC_00925"/>
<evidence type="ECO:0000256" key="8">
    <source>
        <dbReference type="ARBA" id="ARBA00022982"/>
    </source>
</evidence>
<dbReference type="SUPFAM" id="SSF81464">
    <property type="entry name" value="Cytochrome c oxidase subunit II-like, transmembrane region"/>
    <property type="match status" value="1"/>
</dbReference>
<dbReference type="PROSITE" id="PS50857">
    <property type="entry name" value="COX2_CUA"/>
    <property type="match status" value="1"/>
</dbReference>
<keyword evidence="5 14" id="KW-0679">Respiratory chain</keyword>
<dbReference type="GO" id="GO:0042773">
    <property type="term" value="P:ATP synthesis coupled electron transport"/>
    <property type="evidence" value="ECO:0007669"/>
    <property type="project" value="TreeGrafter"/>
</dbReference>
<protein>
    <recommendedName>
        <fullName evidence="14">Ubiquinol oxidase subunit 2</fullName>
    </recommendedName>
</protein>
<keyword evidence="3 14" id="KW-0813">Transport</keyword>
<reference evidence="18 19" key="1">
    <citation type="journal article" date="2013" name="Curr. Biol.">
        <title>Defensive bacteriome symbiont with a drastically reduced genome.</title>
        <authorList>
            <person name="Nakabachi A."/>
            <person name="Ueoka R."/>
            <person name="Oshima K."/>
            <person name="Teta R."/>
            <person name="Mangoni A."/>
            <person name="Gurgui M."/>
            <person name="Oldham N.J."/>
            <person name="van Echten-Deckert G."/>
            <person name="Okamura K."/>
            <person name="Yamamoto K."/>
            <person name="Inoue H."/>
            <person name="Ohkuma M."/>
            <person name="Hongoh Y."/>
            <person name="Miyagishima S.Y."/>
            <person name="Hattori M."/>
            <person name="Piel J."/>
            <person name="Fukatsu T."/>
        </authorList>
    </citation>
    <scope>NUCLEOTIDE SEQUENCE [LARGE SCALE GENOMIC DNA]</scope>
    <source>
        <strain evidence="18 19">DC</strain>
    </source>
</reference>
<dbReference type="OrthoDB" id="9783445at2"/>
<keyword evidence="11 14" id="KW-0472">Membrane</keyword>
<dbReference type="PROSITE" id="PS50999">
    <property type="entry name" value="COX2_TM"/>
    <property type="match status" value="1"/>
</dbReference>
<keyword evidence="6 15" id="KW-0812">Transmembrane</keyword>
<comment type="similarity">
    <text evidence="2 14">Belongs to the cytochrome c oxidase subunit 2 family.</text>
</comment>
<feature type="domain" description="Cytochrome oxidase subunit II copper A binding" evidence="16">
    <location>
        <begin position="132"/>
        <end position="244"/>
    </location>
</feature>
<keyword evidence="7" id="KW-0732">Signal</keyword>
<dbReference type="GO" id="GO:0004129">
    <property type="term" value="F:cytochrome-c oxidase activity"/>
    <property type="evidence" value="ECO:0007669"/>
    <property type="project" value="UniProtKB-UniRule"/>
</dbReference>